<dbReference type="InterPro" id="IPR043429">
    <property type="entry name" value="ArtM/GltK/GlnP/TcyL/YhdX-like"/>
</dbReference>
<keyword evidence="3 9" id="KW-0813">Transport</keyword>
<evidence type="ECO:0000259" key="10">
    <source>
        <dbReference type="PROSITE" id="PS50928"/>
    </source>
</evidence>
<keyword evidence="6" id="KW-0029">Amino-acid transport</keyword>
<feature type="transmembrane region" description="Helical" evidence="9">
    <location>
        <begin position="363"/>
        <end position="384"/>
    </location>
</feature>
<evidence type="ECO:0000313" key="12">
    <source>
        <dbReference type="Proteomes" id="UP001555786"/>
    </source>
</evidence>
<keyword evidence="12" id="KW-1185">Reference proteome</keyword>
<feature type="transmembrane region" description="Helical" evidence="9">
    <location>
        <begin position="218"/>
        <end position="240"/>
    </location>
</feature>
<dbReference type="InterPro" id="IPR010065">
    <property type="entry name" value="AA_ABC_transptr_permease_3TM"/>
</dbReference>
<dbReference type="InterPro" id="IPR000515">
    <property type="entry name" value="MetI-like"/>
</dbReference>
<evidence type="ECO:0000313" key="11">
    <source>
        <dbReference type="EMBL" id="MEW9308684.1"/>
    </source>
</evidence>
<gene>
    <name evidence="11" type="ORF">ABXS05_24230</name>
</gene>
<evidence type="ECO:0000256" key="6">
    <source>
        <dbReference type="ARBA" id="ARBA00022970"/>
    </source>
</evidence>
<comment type="subcellular location">
    <subcellularLocation>
        <location evidence="1">Cell inner membrane</location>
        <topology evidence="1">Multi-pass membrane protein</topology>
    </subcellularLocation>
    <subcellularLocation>
        <location evidence="9">Cell membrane</location>
        <topology evidence="9">Multi-pass membrane protein</topology>
    </subcellularLocation>
</comment>
<dbReference type="SUPFAM" id="SSF161098">
    <property type="entry name" value="MetI-like"/>
    <property type="match status" value="2"/>
</dbReference>
<dbReference type="Gene3D" id="1.10.3720.10">
    <property type="entry name" value="MetI-like"/>
    <property type="match status" value="1"/>
</dbReference>
<keyword evidence="8 9" id="KW-0472">Membrane</keyword>
<feature type="domain" description="ABC transmembrane type-1" evidence="10">
    <location>
        <begin position="93"/>
        <end position="381"/>
    </location>
</feature>
<feature type="transmembrane region" description="Helical" evidence="9">
    <location>
        <begin position="97"/>
        <end position="117"/>
    </location>
</feature>
<name>A0ABV3PSR2_9HYPH</name>
<accession>A0ABV3PSR2</accession>
<sequence>MADTISIVSPDTPGPVGKIRLWWGAHPYGQLLLIAALALVLGLLCHNILASMHRLGMAPGLDYLWQPANFDITESLLVYQAGDSYARAIAVGLLNTLKLAVLGCLFATTLGTTLGIARLSGNLLLSRLVQAYVELIRNTPLPLQLFFWIALTQALPPTRQALQPFSSTFLSVRGIFLPWVEIGNGQSLWLLAAVLVLLAFAARAFIRRLQHPLSALGFLGLLALFPAIALAWIFVAGITFTPDLPVLQGFNIRGGITLTPEFAAMLVGLTIYYSASISESVRSGIESVNVGQWEAGRAIGLPRGRIMRLIVMPQAMRVITPLMTSSYLDLTKDTTLGILIGFTEVTAIIKTSANNTGNAVETIIVLVAVFLAVSMPTSYLINLYNRSLAKRGIIAK</sequence>
<dbReference type="CDD" id="cd06261">
    <property type="entry name" value="TM_PBP2"/>
    <property type="match status" value="2"/>
</dbReference>
<reference evidence="11 12" key="1">
    <citation type="submission" date="2024-07" db="EMBL/GenBank/DDBJ databases">
        <title>Description of Labrys sedimenti sp. nov., isolated from a diclofenac-degrading enrichment culture.</title>
        <authorList>
            <person name="Tancsics A."/>
            <person name="Csepanyi A."/>
        </authorList>
    </citation>
    <scope>NUCLEOTIDE SEQUENCE [LARGE SCALE GENOMIC DNA]</scope>
    <source>
        <strain evidence="11 12">LMG 23578</strain>
    </source>
</reference>
<dbReference type="NCBIfam" id="TIGR01726">
    <property type="entry name" value="HEQRo_perm_3TM"/>
    <property type="match status" value="1"/>
</dbReference>
<feature type="transmembrane region" description="Helical" evidence="9">
    <location>
        <begin position="28"/>
        <end position="49"/>
    </location>
</feature>
<dbReference type="Pfam" id="PF00528">
    <property type="entry name" value="BPD_transp_1"/>
    <property type="match status" value="1"/>
</dbReference>
<proteinExistence type="inferred from homology"/>
<evidence type="ECO:0000256" key="5">
    <source>
        <dbReference type="ARBA" id="ARBA00022692"/>
    </source>
</evidence>
<comment type="similarity">
    <text evidence="2">Belongs to the binding-protein-dependent transport system permease family. HisMQ subfamily.</text>
</comment>
<dbReference type="InterPro" id="IPR035906">
    <property type="entry name" value="MetI-like_sf"/>
</dbReference>
<evidence type="ECO:0000256" key="2">
    <source>
        <dbReference type="ARBA" id="ARBA00010072"/>
    </source>
</evidence>
<evidence type="ECO:0000256" key="8">
    <source>
        <dbReference type="ARBA" id="ARBA00023136"/>
    </source>
</evidence>
<dbReference type="PROSITE" id="PS50928">
    <property type="entry name" value="ABC_TM1"/>
    <property type="match status" value="1"/>
</dbReference>
<keyword evidence="5 9" id="KW-0812">Transmembrane</keyword>
<keyword evidence="4" id="KW-1003">Cell membrane</keyword>
<dbReference type="PANTHER" id="PTHR30614:SF37">
    <property type="entry name" value="AMINO-ACID ABC TRANSPORTER PERMEASE PROTEIN YHDX-RELATED"/>
    <property type="match status" value="1"/>
</dbReference>
<evidence type="ECO:0000256" key="9">
    <source>
        <dbReference type="RuleBase" id="RU363032"/>
    </source>
</evidence>
<keyword evidence="7 9" id="KW-1133">Transmembrane helix</keyword>
<dbReference type="Proteomes" id="UP001555786">
    <property type="component" value="Unassembled WGS sequence"/>
</dbReference>
<feature type="transmembrane region" description="Helical" evidence="9">
    <location>
        <begin position="187"/>
        <end position="206"/>
    </location>
</feature>
<comment type="caution">
    <text evidence="11">The sequence shown here is derived from an EMBL/GenBank/DDBJ whole genome shotgun (WGS) entry which is preliminary data.</text>
</comment>
<evidence type="ECO:0000256" key="1">
    <source>
        <dbReference type="ARBA" id="ARBA00004429"/>
    </source>
</evidence>
<evidence type="ECO:0000256" key="3">
    <source>
        <dbReference type="ARBA" id="ARBA00022448"/>
    </source>
</evidence>
<organism evidence="11 12">
    <name type="scientific">Labrys neptuniae</name>
    <dbReference type="NCBI Taxonomy" id="376174"/>
    <lineage>
        <taxon>Bacteria</taxon>
        <taxon>Pseudomonadati</taxon>
        <taxon>Pseudomonadota</taxon>
        <taxon>Alphaproteobacteria</taxon>
        <taxon>Hyphomicrobiales</taxon>
        <taxon>Xanthobacteraceae</taxon>
        <taxon>Labrys</taxon>
    </lineage>
</organism>
<dbReference type="RefSeq" id="WP_367625659.1">
    <property type="nucleotide sequence ID" value="NZ_JBFNQD010000010.1"/>
</dbReference>
<evidence type="ECO:0000256" key="4">
    <source>
        <dbReference type="ARBA" id="ARBA00022475"/>
    </source>
</evidence>
<protein>
    <submittedName>
        <fullName evidence="11">ABC transporter permease subunit</fullName>
    </submittedName>
</protein>
<dbReference type="EMBL" id="JBFNQD010000010">
    <property type="protein sequence ID" value="MEW9308684.1"/>
    <property type="molecule type" value="Genomic_DNA"/>
</dbReference>
<dbReference type="PANTHER" id="PTHR30614">
    <property type="entry name" value="MEMBRANE COMPONENT OF AMINO ACID ABC TRANSPORTER"/>
    <property type="match status" value="1"/>
</dbReference>
<evidence type="ECO:0000256" key="7">
    <source>
        <dbReference type="ARBA" id="ARBA00022989"/>
    </source>
</evidence>